<keyword evidence="4" id="KW-0560">Oxidoreductase</keyword>
<evidence type="ECO:0000256" key="1">
    <source>
        <dbReference type="ARBA" id="ARBA00001962"/>
    </source>
</evidence>
<dbReference type="InterPro" id="IPR036922">
    <property type="entry name" value="Rieske_2Fe-2S_sf"/>
</dbReference>
<evidence type="ECO:0000256" key="6">
    <source>
        <dbReference type="ARBA" id="ARBA00023014"/>
    </source>
</evidence>
<dbReference type="GO" id="GO:0016491">
    <property type="term" value="F:oxidoreductase activity"/>
    <property type="evidence" value="ECO:0007669"/>
    <property type="project" value="UniProtKB-KW"/>
</dbReference>
<evidence type="ECO:0000256" key="4">
    <source>
        <dbReference type="ARBA" id="ARBA00023002"/>
    </source>
</evidence>
<dbReference type="InterPro" id="IPR017941">
    <property type="entry name" value="Rieske_2Fe-2S"/>
</dbReference>
<gene>
    <name evidence="8" type="ORF">GGQ98_001360</name>
</gene>
<dbReference type="PANTHER" id="PTHR43756:SF5">
    <property type="entry name" value="CHOLINE MONOOXYGENASE, CHLOROPLASTIC"/>
    <property type="match status" value="1"/>
</dbReference>
<evidence type="ECO:0000259" key="7">
    <source>
        <dbReference type="PROSITE" id="PS51296"/>
    </source>
</evidence>
<dbReference type="InterPro" id="IPR015879">
    <property type="entry name" value="Ring_hydroxy_dOase_asu_C_dom"/>
</dbReference>
<proteinExistence type="predicted"/>
<keyword evidence="9" id="KW-1185">Reference proteome</keyword>
<feature type="domain" description="Rieske" evidence="7">
    <location>
        <begin position="58"/>
        <end position="167"/>
    </location>
</feature>
<dbReference type="InterPro" id="IPR001663">
    <property type="entry name" value="Rng_hydr_dOase-A"/>
</dbReference>
<dbReference type="Proteomes" id="UP000566324">
    <property type="component" value="Unassembled WGS sequence"/>
</dbReference>
<sequence>MDALSPPCRPTPGQLALARAVAEGGGMQEARTATVPAAVYTDDARFALERARLFARLPVAVAVSALLPEANMAAVHDGFGVPLLLARDGKGAVRVFLNVCRHRGTRLMDGAKVQKAPRIVCPYHAWSYGSDGRLAGVPRADTFPGLDTAERGLFELPSREAGGIIWVGLERERAYDFSYVEGPLAADFDALGLGEMYLYNRRTHDVPANWKLIMDAFLESYHVQRLHAKTIAPFFVDGITAGDTIGPHARSAVARADYLAKVDMEGWAALRRVVTYAYQLVPGTVLVFSPDYVNLMTLMPQAAGRTLVEDFMLIPEKPATAKAEDHWRRSWELLDGGVFGTEDFGAAARGQQGLESGAVSDLMLGSLELGIRRFHDTVESLIA</sequence>
<dbReference type="Gene3D" id="2.102.10.10">
    <property type="entry name" value="Rieske [2Fe-2S] iron-sulphur domain"/>
    <property type="match status" value="1"/>
</dbReference>
<evidence type="ECO:0000256" key="3">
    <source>
        <dbReference type="ARBA" id="ARBA00022723"/>
    </source>
</evidence>
<dbReference type="EMBL" id="JACHNZ010000012">
    <property type="protein sequence ID" value="MBB4631746.1"/>
    <property type="molecule type" value="Genomic_DNA"/>
</dbReference>
<comment type="caution">
    <text evidence="8">The sequence shown here is derived from an EMBL/GenBank/DDBJ whole genome shotgun (WGS) entry which is preliminary data.</text>
</comment>
<accession>A0A7W7F5W8</accession>
<evidence type="ECO:0000313" key="8">
    <source>
        <dbReference type="EMBL" id="MBB4631746.1"/>
    </source>
</evidence>
<keyword evidence="2" id="KW-0001">2Fe-2S</keyword>
<dbReference type="PRINTS" id="PR00090">
    <property type="entry name" value="RNGDIOXGNASE"/>
</dbReference>
<dbReference type="SUPFAM" id="SSF50022">
    <property type="entry name" value="ISP domain"/>
    <property type="match status" value="1"/>
</dbReference>
<organism evidence="8 9">
    <name type="scientific">Sphingosinicella soli</name>
    <dbReference type="NCBI Taxonomy" id="333708"/>
    <lineage>
        <taxon>Bacteria</taxon>
        <taxon>Pseudomonadati</taxon>
        <taxon>Pseudomonadota</taxon>
        <taxon>Alphaproteobacteria</taxon>
        <taxon>Sphingomonadales</taxon>
        <taxon>Sphingosinicellaceae</taxon>
        <taxon>Sphingosinicella</taxon>
    </lineage>
</organism>
<keyword evidence="3" id="KW-0479">Metal-binding</keyword>
<dbReference type="RefSeq" id="WP_184066972.1">
    <property type="nucleotide sequence ID" value="NZ_JACHNZ010000012.1"/>
</dbReference>
<protein>
    <submittedName>
        <fullName evidence="8">Nitrite reductase/ring-hydroxylating ferredoxin subunit</fullName>
    </submittedName>
</protein>
<dbReference type="Pfam" id="PF00355">
    <property type="entry name" value="Rieske"/>
    <property type="match status" value="1"/>
</dbReference>
<dbReference type="PROSITE" id="PS51296">
    <property type="entry name" value="RIESKE"/>
    <property type="match status" value="1"/>
</dbReference>
<keyword evidence="5" id="KW-0408">Iron</keyword>
<dbReference type="Gene3D" id="3.90.380.10">
    <property type="entry name" value="Naphthalene 1,2-dioxygenase Alpha Subunit, Chain A, domain 1"/>
    <property type="match status" value="2"/>
</dbReference>
<dbReference type="Pfam" id="PF00848">
    <property type="entry name" value="Ring_hydroxyl_A"/>
    <property type="match status" value="1"/>
</dbReference>
<reference evidence="8 9" key="1">
    <citation type="submission" date="2020-08" db="EMBL/GenBank/DDBJ databases">
        <title>Genomic Encyclopedia of Type Strains, Phase IV (KMG-IV): sequencing the most valuable type-strain genomes for metagenomic binning, comparative biology and taxonomic classification.</title>
        <authorList>
            <person name="Goeker M."/>
        </authorList>
    </citation>
    <scope>NUCLEOTIDE SEQUENCE [LARGE SCALE GENOMIC DNA]</scope>
    <source>
        <strain evidence="8 9">DSM 17328</strain>
    </source>
</reference>
<dbReference type="SUPFAM" id="SSF55961">
    <property type="entry name" value="Bet v1-like"/>
    <property type="match status" value="1"/>
</dbReference>
<comment type="cofactor">
    <cofactor evidence="1">
        <name>Fe cation</name>
        <dbReference type="ChEBI" id="CHEBI:24875"/>
    </cofactor>
</comment>
<dbReference type="CDD" id="cd03469">
    <property type="entry name" value="Rieske_RO_Alpha_N"/>
    <property type="match status" value="1"/>
</dbReference>
<evidence type="ECO:0000256" key="2">
    <source>
        <dbReference type="ARBA" id="ARBA00022714"/>
    </source>
</evidence>
<name>A0A7W7F5W8_9SPHN</name>
<dbReference type="AlphaFoldDB" id="A0A7W7F5W8"/>
<dbReference type="PANTHER" id="PTHR43756">
    <property type="entry name" value="CHOLINE MONOOXYGENASE, CHLOROPLASTIC"/>
    <property type="match status" value="1"/>
</dbReference>
<keyword evidence="6" id="KW-0411">Iron-sulfur</keyword>
<dbReference type="GO" id="GO:0051537">
    <property type="term" value="F:2 iron, 2 sulfur cluster binding"/>
    <property type="evidence" value="ECO:0007669"/>
    <property type="project" value="UniProtKB-KW"/>
</dbReference>
<evidence type="ECO:0000313" key="9">
    <source>
        <dbReference type="Proteomes" id="UP000566324"/>
    </source>
</evidence>
<evidence type="ECO:0000256" key="5">
    <source>
        <dbReference type="ARBA" id="ARBA00023004"/>
    </source>
</evidence>
<dbReference type="GO" id="GO:0005506">
    <property type="term" value="F:iron ion binding"/>
    <property type="evidence" value="ECO:0007669"/>
    <property type="project" value="InterPro"/>
</dbReference>